<name>A0ABD2CW43_VESMC</name>
<reference evidence="1 2" key="1">
    <citation type="journal article" date="2024" name="Ann. Entomol. Soc. Am.">
        <title>Genomic analyses of the southern and eastern yellowjacket wasps (Hymenoptera: Vespidae) reveal evolutionary signatures of social life.</title>
        <authorList>
            <person name="Catto M.A."/>
            <person name="Caine P.B."/>
            <person name="Orr S.E."/>
            <person name="Hunt B.G."/>
            <person name="Goodisman M.A.D."/>
        </authorList>
    </citation>
    <scope>NUCLEOTIDE SEQUENCE [LARGE SCALE GENOMIC DNA]</scope>
    <source>
        <strain evidence="1">232</strain>
        <tissue evidence="1">Head and thorax</tissue>
    </source>
</reference>
<comment type="caution">
    <text evidence="1">The sequence shown here is derived from an EMBL/GenBank/DDBJ whole genome shotgun (WGS) entry which is preliminary data.</text>
</comment>
<proteinExistence type="predicted"/>
<protein>
    <submittedName>
        <fullName evidence="1">Uncharacterized protein</fullName>
    </submittedName>
</protein>
<dbReference type="AlphaFoldDB" id="A0ABD2CW43"/>
<organism evidence="1 2">
    <name type="scientific">Vespula maculifrons</name>
    <name type="common">Eastern yellow jacket</name>
    <name type="synonym">Wasp</name>
    <dbReference type="NCBI Taxonomy" id="7453"/>
    <lineage>
        <taxon>Eukaryota</taxon>
        <taxon>Metazoa</taxon>
        <taxon>Ecdysozoa</taxon>
        <taxon>Arthropoda</taxon>
        <taxon>Hexapoda</taxon>
        <taxon>Insecta</taxon>
        <taxon>Pterygota</taxon>
        <taxon>Neoptera</taxon>
        <taxon>Endopterygota</taxon>
        <taxon>Hymenoptera</taxon>
        <taxon>Apocrita</taxon>
        <taxon>Aculeata</taxon>
        <taxon>Vespoidea</taxon>
        <taxon>Vespidae</taxon>
        <taxon>Vespinae</taxon>
        <taxon>Vespula</taxon>
    </lineage>
</organism>
<dbReference type="Proteomes" id="UP001607303">
    <property type="component" value="Unassembled WGS sequence"/>
</dbReference>
<keyword evidence="2" id="KW-1185">Reference proteome</keyword>
<evidence type="ECO:0000313" key="1">
    <source>
        <dbReference type="EMBL" id="KAL2749363.1"/>
    </source>
</evidence>
<sequence>MVGHCGRTSMLAIRFYENHCTIVLHSEQRSKPQTEFNGYVSEWSFAKELLTLLRPFQIAVGVKNDFPLKLSLSNSGRNHLSKSQNIRRVFYCPIDPVGLLLSVSRIYPMLCAIMSSALAQLFCQTSVSR</sequence>
<accession>A0ABD2CW43</accession>
<dbReference type="EMBL" id="JAYRBN010000027">
    <property type="protein sequence ID" value="KAL2749363.1"/>
    <property type="molecule type" value="Genomic_DNA"/>
</dbReference>
<evidence type="ECO:0000313" key="2">
    <source>
        <dbReference type="Proteomes" id="UP001607303"/>
    </source>
</evidence>
<gene>
    <name evidence="1" type="ORF">V1477_002303</name>
</gene>